<dbReference type="Proteomes" id="UP000460561">
    <property type="component" value="Unassembled WGS sequence"/>
</dbReference>
<proteinExistence type="predicted"/>
<comment type="caution">
    <text evidence="2">The sequence shown here is derived from an EMBL/GenBank/DDBJ whole genome shotgun (WGS) entry which is preliminary data.</text>
</comment>
<dbReference type="PROSITE" id="PS01124">
    <property type="entry name" value="HTH_ARAC_FAMILY_2"/>
    <property type="match status" value="1"/>
</dbReference>
<sequence length="292" mass="33510">MFKGKFYDLNEDLRPYFGTLISSRIAYAEGASANDVLYPGPAEMHFVKGRVIRAAIEANKKQDTWPFVVTGPTSRGIYFSVYESEVWSLTLRPLGWAKYIGIPATQLTDQLFNGCGMEPFNRFSPILEMTASQYSSHDRIAEWISDFLREQADEPPAQADQILACQQALHDPDTSTVAQLADKVGIPTRSLERLCARHFGFPPKFLLRRQRFLRSISQFMLESRKNWSEALDGQYFDQAQFVREFRKFMHLTPREFASMPHPVLDVVLKQRMTDLGATKYANSHPRRALEEN</sequence>
<dbReference type="SMART" id="SM00342">
    <property type="entry name" value="HTH_ARAC"/>
    <property type="match status" value="1"/>
</dbReference>
<dbReference type="GO" id="GO:0003700">
    <property type="term" value="F:DNA-binding transcription factor activity"/>
    <property type="evidence" value="ECO:0007669"/>
    <property type="project" value="InterPro"/>
</dbReference>
<feature type="domain" description="HTH araC/xylS-type" evidence="1">
    <location>
        <begin position="176"/>
        <end position="259"/>
    </location>
</feature>
<dbReference type="EMBL" id="WTYQ01000005">
    <property type="protein sequence ID" value="MXP26853.1"/>
    <property type="molecule type" value="Genomic_DNA"/>
</dbReference>
<organism evidence="2 3">
    <name type="scientific">Altericroceibacterium indicum</name>
    <dbReference type="NCBI Taxonomy" id="374177"/>
    <lineage>
        <taxon>Bacteria</taxon>
        <taxon>Pseudomonadati</taxon>
        <taxon>Pseudomonadota</taxon>
        <taxon>Alphaproteobacteria</taxon>
        <taxon>Sphingomonadales</taxon>
        <taxon>Erythrobacteraceae</taxon>
        <taxon>Altericroceibacterium</taxon>
    </lineage>
</organism>
<reference evidence="2 3" key="1">
    <citation type="submission" date="2019-12" db="EMBL/GenBank/DDBJ databases">
        <title>Genomic-based taxomic classification of the family Erythrobacteraceae.</title>
        <authorList>
            <person name="Xu L."/>
        </authorList>
    </citation>
    <scope>NUCLEOTIDE SEQUENCE [LARGE SCALE GENOMIC DNA]</scope>
    <source>
        <strain evidence="2 3">DSM 18604</strain>
    </source>
</reference>
<gene>
    <name evidence="2" type="ORF">GRI39_12505</name>
</gene>
<dbReference type="Pfam" id="PF12833">
    <property type="entry name" value="HTH_18"/>
    <property type="match status" value="1"/>
</dbReference>
<keyword evidence="3" id="KW-1185">Reference proteome</keyword>
<accession>A0A845AC82</accession>
<evidence type="ECO:0000313" key="3">
    <source>
        <dbReference type="Proteomes" id="UP000460561"/>
    </source>
</evidence>
<dbReference type="InterPro" id="IPR018060">
    <property type="entry name" value="HTH_AraC"/>
</dbReference>
<name>A0A845AC82_9SPHN</name>
<evidence type="ECO:0000259" key="1">
    <source>
        <dbReference type="PROSITE" id="PS01124"/>
    </source>
</evidence>
<protein>
    <submittedName>
        <fullName evidence="2">Helix-turn-helix domain-containing protein</fullName>
    </submittedName>
</protein>
<evidence type="ECO:0000313" key="2">
    <source>
        <dbReference type="EMBL" id="MXP26853.1"/>
    </source>
</evidence>
<dbReference type="GO" id="GO:0043565">
    <property type="term" value="F:sequence-specific DNA binding"/>
    <property type="evidence" value="ECO:0007669"/>
    <property type="project" value="InterPro"/>
</dbReference>
<dbReference type="Gene3D" id="1.10.10.60">
    <property type="entry name" value="Homeodomain-like"/>
    <property type="match status" value="1"/>
</dbReference>
<dbReference type="AlphaFoldDB" id="A0A845AC82"/>